<evidence type="ECO:0000256" key="2">
    <source>
        <dbReference type="SAM" id="Phobius"/>
    </source>
</evidence>
<name>A0ABV7L3Z8_9PROT</name>
<accession>A0ABV7L3Z8</accession>
<proteinExistence type="predicted"/>
<dbReference type="EMBL" id="JBHRTR010000031">
    <property type="protein sequence ID" value="MFC3229259.1"/>
    <property type="molecule type" value="Genomic_DNA"/>
</dbReference>
<reference evidence="4" key="1">
    <citation type="journal article" date="2019" name="Int. J. Syst. Evol. Microbiol.">
        <title>The Global Catalogue of Microorganisms (GCM) 10K type strain sequencing project: providing services to taxonomists for standard genome sequencing and annotation.</title>
        <authorList>
            <consortium name="The Broad Institute Genomics Platform"/>
            <consortium name="The Broad Institute Genome Sequencing Center for Infectious Disease"/>
            <person name="Wu L."/>
            <person name="Ma J."/>
        </authorList>
    </citation>
    <scope>NUCLEOTIDE SEQUENCE [LARGE SCALE GENOMIC DNA]</scope>
    <source>
        <strain evidence="4">KCTC 42964</strain>
    </source>
</reference>
<feature type="transmembrane region" description="Helical" evidence="2">
    <location>
        <begin position="159"/>
        <end position="181"/>
    </location>
</feature>
<dbReference type="PANTHER" id="PTHR41795:SF1">
    <property type="entry name" value="EXOPOLYSACCHARIDE SYNTHESIS PROTEIN"/>
    <property type="match status" value="1"/>
</dbReference>
<comment type="caution">
    <text evidence="3">The sequence shown here is derived from an EMBL/GenBank/DDBJ whole genome shotgun (WGS) entry which is preliminary data.</text>
</comment>
<organism evidence="3 4">
    <name type="scientific">Marinibaculum pumilum</name>
    <dbReference type="NCBI Taxonomy" id="1766165"/>
    <lineage>
        <taxon>Bacteria</taxon>
        <taxon>Pseudomonadati</taxon>
        <taxon>Pseudomonadota</taxon>
        <taxon>Alphaproteobacteria</taxon>
        <taxon>Rhodospirillales</taxon>
        <taxon>Rhodospirillaceae</taxon>
        <taxon>Marinibaculum</taxon>
    </lineage>
</organism>
<sequence length="225" mass="23024">MTSGDRSGAGMQAAAGSGGSDRPDDSPGRAQADGLIEMLDDLRPAEAEAGGHTTLGDLVERLGRRGHAAAIFAPALLALSPVGAIPGMSIATGAIILGMAGQLALGRDGLWMPRRAARVEVPADRLNDAIDWLEPKLVWLDRLFRRRLPQLGRGPAERLLALPMILLALLMFPLAVVPFGVAMPSAALCLLSLGLAVGDGLVVAFGLAASAAATAGSVWAIGSVL</sequence>
<dbReference type="Pfam" id="PF06055">
    <property type="entry name" value="ExoD"/>
    <property type="match status" value="1"/>
</dbReference>
<gene>
    <name evidence="3" type="ORF">ACFOGJ_18575</name>
</gene>
<dbReference type="PIRSF" id="PIRSF033239">
    <property type="entry name" value="ExoD"/>
    <property type="match status" value="1"/>
</dbReference>
<dbReference type="InterPro" id="IPR010331">
    <property type="entry name" value="ExoD"/>
</dbReference>
<evidence type="ECO:0000313" key="4">
    <source>
        <dbReference type="Proteomes" id="UP001595528"/>
    </source>
</evidence>
<protein>
    <submittedName>
        <fullName evidence="3">Exopolysaccharide biosynthesis protein</fullName>
    </submittedName>
</protein>
<evidence type="ECO:0000313" key="3">
    <source>
        <dbReference type="EMBL" id="MFC3229259.1"/>
    </source>
</evidence>
<keyword evidence="4" id="KW-1185">Reference proteome</keyword>
<keyword evidence="2" id="KW-1133">Transmembrane helix</keyword>
<dbReference type="RefSeq" id="WP_379903289.1">
    <property type="nucleotide sequence ID" value="NZ_JBHRTR010000031.1"/>
</dbReference>
<feature type="transmembrane region" description="Helical" evidence="2">
    <location>
        <begin position="201"/>
        <end position="222"/>
    </location>
</feature>
<feature type="region of interest" description="Disordered" evidence="1">
    <location>
        <begin position="1"/>
        <end position="31"/>
    </location>
</feature>
<evidence type="ECO:0000256" key="1">
    <source>
        <dbReference type="SAM" id="MobiDB-lite"/>
    </source>
</evidence>
<feature type="transmembrane region" description="Helical" evidence="2">
    <location>
        <begin position="84"/>
        <end position="105"/>
    </location>
</feature>
<keyword evidence="2" id="KW-0812">Transmembrane</keyword>
<dbReference type="Proteomes" id="UP001595528">
    <property type="component" value="Unassembled WGS sequence"/>
</dbReference>
<keyword evidence="2" id="KW-0472">Membrane</keyword>
<dbReference type="PANTHER" id="PTHR41795">
    <property type="entry name" value="EXOPOLYSACCHARIDE SYNTHESIS PROTEIN"/>
    <property type="match status" value="1"/>
</dbReference>